<dbReference type="RefSeq" id="WP_211874139.1">
    <property type="nucleotide sequence ID" value="NZ_JAAEDH010000009.1"/>
</dbReference>
<dbReference type="Proteomes" id="UP001196068">
    <property type="component" value="Unassembled WGS sequence"/>
</dbReference>
<reference evidence="1" key="1">
    <citation type="submission" date="2020-01" db="EMBL/GenBank/DDBJ databases">
        <authorList>
            <person name="Rat A."/>
        </authorList>
    </citation>
    <scope>NUCLEOTIDE SEQUENCE</scope>
    <source>
        <strain evidence="1">LMG 28251</strain>
    </source>
</reference>
<name>A0AAF1JWG2_9PROT</name>
<evidence type="ECO:0000313" key="1">
    <source>
        <dbReference type="EMBL" id="MBR0655300.1"/>
    </source>
</evidence>
<organism evidence="1 2">
    <name type="scientific">Plastoroseomonas arctica</name>
    <dbReference type="NCBI Taxonomy" id="1509237"/>
    <lineage>
        <taxon>Bacteria</taxon>
        <taxon>Pseudomonadati</taxon>
        <taxon>Pseudomonadota</taxon>
        <taxon>Alphaproteobacteria</taxon>
        <taxon>Acetobacterales</taxon>
        <taxon>Acetobacteraceae</taxon>
        <taxon>Plastoroseomonas</taxon>
    </lineage>
</organism>
<evidence type="ECO:0000313" key="2">
    <source>
        <dbReference type="Proteomes" id="UP001196068"/>
    </source>
</evidence>
<dbReference type="EMBL" id="JAAEDH010000009">
    <property type="protein sequence ID" value="MBR0655300.1"/>
    <property type="molecule type" value="Genomic_DNA"/>
</dbReference>
<dbReference type="Pfam" id="PF06089">
    <property type="entry name" value="Asparaginase_II"/>
    <property type="match status" value="1"/>
</dbReference>
<keyword evidence="2" id="KW-1185">Reference proteome</keyword>
<reference evidence="1" key="2">
    <citation type="journal article" date="2021" name="Syst. Appl. Microbiol.">
        <title>Roseomonas hellenica sp. nov., isolated from roots of wild-growing Alkanna tinctoria.</title>
        <authorList>
            <person name="Rat A."/>
            <person name="Naranjo H.D."/>
            <person name="Lebbe L."/>
            <person name="Cnockaert M."/>
            <person name="Krigas N."/>
            <person name="Grigoriadou K."/>
            <person name="Maloupa E."/>
            <person name="Willems A."/>
        </authorList>
    </citation>
    <scope>NUCLEOTIDE SEQUENCE</scope>
    <source>
        <strain evidence="1">LMG 28251</strain>
    </source>
</reference>
<proteinExistence type="predicted"/>
<sequence>MQPFARLALIHRGPAVESLHHGVVAVADAEGQLVLTRGDADLVTFPRSSLKPFQAIALVETGAADALGLTPAHIALACASHHAQDFQVAMVRDWLARLDLDERALVCGPALPHGQADMAAVLRSGGGPSRVFHNCSGKHCGFLTLARRIGAPSTGYELADHPGQRLFVDAFSELLGRDAAALPRGVDGCGLPALALPVAAMARAAARFAGVRVAGAERQRAITRILGAMRDHADHISGRDQPTERLVRATGGRVVVKGGAEGFCLAFVPERGLGIAIKLADGASRAKMAVLVGVLAELGIVKREAAPALMAAVEAPIRDSNGHEAGRIQVTL</sequence>
<protein>
    <submittedName>
        <fullName evidence="1">Asparaginase</fullName>
    </submittedName>
</protein>
<gene>
    <name evidence="1" type="ORF">GXW79_09415</name>
</gene>
<dbReference type="AlphaFoldDB" id="A0AAF1JWG2"/>
<dbReference type="PANTHER" id="PTHR42110:SF1">
    <property type="entry name" value="L-ASPARAGINASE, PUTATIVE (AFU_ORTHOLOGUE AFUA_3G11890)-RELATED"/>
    <property type="match status" value="1"/>
</dbReference>
<dbReference type="InterPro" id="IPR010349">
    <property type="entry name" value="Asparaginase_II"/>
</dbReference>
<accession>A0AAF1JWG2</accession>
<comment type="caution">
    <text evidence="1">The sequence shown here is derived from an EMBL/GenBank/DDBJ whole genome shotgun (WGS) entry which is preliminary data.</text>
</comment>
<dbReference type="PANTHER" id="PTHR42110">
    <property type="entry name" value="L-ASPARAGINASE, PUTATIVE (AFU_ORTHOLOGUE AFUA_3G11890)-RELATED"/>
    <property type="match status" value="1"/>
</dbReference>